<dbReference type="InterPro" id="IPR034122">
    <property type="entry name" value="Retropepsin-like_bacterial"/>
</dbReference>
<feature type="domain" description="PDZ" evidence="2">
    <location>
        <begin position="417"/>
        <end position="486"/>
    </location>
</feature>
<keyword evidence="1" id="KW-0732">Signal</keyword>
<dbReference type="SUPFAM" id="SSF50630">
    <property type="entry name" value="Acid proteases"/>
    <property type="match status" value="1"/>
</dbReference>
<feature type="chain" id="PRO_5047370797" evidence="1">
    <location>
        <begin position="19"/>
        <end position="494"/>
    </location>
</feature>
<dbReference type="Proteomes" id="UP000829517">
    <property type="component" value="Unassembled WGS sequence"/>
</dbReference>
<proteinExistence type="predicted"/>
<feature type="signal peptide" evidence="1">
    <location>
        <begin position="1"/>
        <end position="18"/>
    </location>
</feature>
<accession>A0ABS9J0J9</accession>
<evidence type="ECO:0000313" key="4">
    <source>
        <dbReference type="Proteomes" id="UP000829517"/>
    </source>
</evidence>
<organism evidence="3 4">
    <name type="scientific">Joostella atrarenae</name>
    <dbReference type="NCBI Taxonomy" id="679257"/>
    <lineage>
        <taxon>Bacteria</taxon>
        <taxon>Pseudomonadati</taxon>
        <taxon>Bacteroidota</taxon>
        <taxon>Flavobacteriia</taxon>
        <taxon>Flavobacteriales</taxon>
        <taxon>Flavobacteriaceae</taxon>
        <taxon>Joostella</taxon>
    </lineage>
</organism>
<sequence>MKKISILLILLMSLMSSAQNLNLSKQLIKNYEKSFIDKDFSSMEKLISDKFTIGVYQRPSTDMMLKSILNKYYPLDSLQFLDEEKAGGIKTIKVKYFFKGQKATISNVVVNNDNKIQYVDLFDKLYRIDRYVPSKKIASIPFEVINGSIVLKIKLNDSDEEFKMLFDTGADGMALNETAASKANIKNVENRSTGVVGAKVNVKFSSGNTIHVGGIAIKNQNLVVFSKVRGGFDGLFGGNFLSKYITSVNFDTKRIELFTFGMFDYEVGGSILPISYATQLPIVNATLNFNNHKRFEGEFVFDTGADYNVIVFGPSVEKNNLEDGLPVAYQATNYSFGHQTGIKIGDVTSIDLDNSSLKNVPIALQEFQEDNKDWSSHDGSIGISVISKFNFIVNVLDKQIYLKPNESFNKPFDFVLKGVKFGFTNTDELIVKEFIQGTKAKQLGVSLGDSVATINDYSSAELLNTDKVEELKNSKEKEYIIIITEEHSSKRIKL</sequence>
<dbReference type="Gene3D" id="2.40.70.10">
    <property type="entry name" value="Acid Proteases"/>
    <property type="match status" value="2"/>
</dbReference>
<keyword evidence="3" id="KW-0645">Protease</keyword>
<evidence type="ECO:0000259" key="2">
    <source>
        <dbReference type="PROSITE" id="PS50106"/>
    </source>
</evidence>
<gene>
    <name evidence="3" type="ORF">JM658_03770</name>
</gene>
<dbReference type="InterPro" id="IPR021109">
    <property type="entry name" value="Peptidase_aspartic_dom_sf"/>
</dbReference>
<keyword evidence="4" id="KW-1185">Reference proteome</keyword>
<dbReference type="EMBL" id="JAETXX010000001">
    <property type="protein sequence ID" value="MCF8713937.1"/>
    <property type="molecule type" value="Genomic_DNA"/>
</dbReference>
<keyword evidence="3" id="KW-0378">Hydrolase</keyword>
<evidence type="ECO:0000256" key="1">
    <source>
        <dbReference type="SAM" id="SignalP"/>
    </source>
</evidence>
<name>A0ABS9J0J9_9FLAO</name>
<reference evidence="3 4" key="1">
    <citation type="submission" date="2021-01" db="EMBL/GenBank/DDBJ databases">
        <title>Genome sequencing of Joostella atrarenae M1-2 (= KCTC 23194).</title>
        <authorList>
            <person name="Zakaria M.R."/>
            <person name="Lam M.Q."/>
            <person name="Chong C.S."/>
        </authorList>
    </citation>
    <scope>NUCLEOTIDE SEQUENCE [LARGE SCALE GENOMIC DNA]</scope>
    <source>
        <strain evidence="3 4">M1-2</strain>
    </source>
</reference>
<dbReference type="GO" id="GO:0006508">
    <property type="term" value="P:proteolysis"/>
    <property type="evidence" value="ECO:0007669"/>
    <property type="project" value="UniProtKB-KW"/>
</dbReference>
<dbReference type="RefSeq" id="WP_236957895.1">
    <property type="nucleotide sequence ID" value="NZ_JAETXX010000001.1"/>
</dbReference>
<comment type="caution">
    <text evidence="3">The sequence shown here is derived from an EMBL/GenBank/DDBJ whole genome shotgun (WGS) entry which is preliminary data.</text>
</comment>
<dbReference type="PROSITE" id="PS50106">
    <property type="entry name" value="PDZ"/>
    <property type="match status" value="1"/>
</dbReference>
<protein>
    <submittedName>
        <fullName evidence="3">Clan AA aspartic protease</fullName>
    </submittedName>
</protein>
<evidence type="ECO:0000313" key="3">
    <source>
        <dbReference type="EMBL" id="MCF8713937.1"/>
    </source>
</evidence>
<dbReference type="GO" id="GO:0008233">
    <property type="term" value="F:peptidase activity"/>
    <property type="evidence" value="ECO:0007669"/>
    <property type="project" value="UniProtKB-KW"/>
</dbReference>
<dbReference type="Pfam" id="PF13650">
    <property type="entry name" value="Asp_protease_2"/>
    <property type="match status" value="1"/>
</dbReference>
<dbReference type="CDD" id="cd05483">
    <property type="entry name" value="retropepsin_like_bacteria"/>
    <property type="match status" value="1"/>
</dbReference>
<dbReference type="InterPro" id="IPR001478">
    <property type="entry name" value="PDZ"/>
</dbReference>